<dbReference type="WBParaSite" id="ALUE_0000750301-mRNA-1">
    <property type="protein sequence ID" value="ALUE_0000750301-mRNA-1"/>
    <property type="gene ID" value="ALUE_0000750301"/>
</dbReference>
<reference evidence="3" key="1">
    <citation type="submission" date="2017-02" db="UniProtKB">
        <authorList>
            <consortium name="WormBaseParasite"/>
        </authorList>
    </citation>
    <scope>IDENTIFICATION</scope>
</reference>
<evidence type="ECO:0000313" key="3">
    <source>
        <dbReference type="WBParaSite" id="ALUE_0000750301-mRNA-1"/>
    </source>
</evidence>
<evidence type="ECO:0000313" key="2">
    <source>
        <dbReference type="Proteomes" id="UP000036681"/>
    </source>
</evidence>
<proteinExistence type="predicted"/>
<organism evidence="2 3">
    <name type="scientific">Ascaris lumbricoides</name>
    <name type="common">Giant roundworm</name>
    <dbReference type="NCBI Taxonomy" id="6252"/>
    <lineage>
        <taxon>Eukaryota</taxon>
        <taxon>Metazoa</taxon>
        <taxon>Ecdysozoa</taxon>
        <taxon>Nematoda</taxon>
        <taxon>Chromadorea</taxon>
        <taxon>Rhabditida</taxon>
        <taxon>Spirurina</taxon>
        <taxon>Ascaridomorpha</taxon>
        <taxon>Ascaridoidea</taxon>
        <taxon>Ascarididae</taxon>
        <taxon>Ascaris</taxon>
    </lineage>
</organism>
<keyword evidence="2" id="KW-1185">Reference proteome</keyword>
<dbReference type="Proteomes" id="UP000036681">
    <property type="component" value="Unplaced"/>
</dbReference>
<accession>A0A0M3HWI3</accession>
<feature type="compositionally biased region" description="Basic residues" evidence="1">
    <location>
        <begin position="89"/>
        <end position="109"/>
    </location>
</feature>
<dbReference type="AlphaFoldDB" id="A0A0M3HWI3"/>
<feature type="region of interest" description="Disordered" evidence="1">
    <location>
        <begin position="86"/>
        <end position="109"/>
    </location>
</feature>
<name>A0A0M3HWI3_ASCLU</name>
<sequence>MLYELSGWLAISRLLSLPPAARSSFPKVGDFGAFNWMHLIKSNTETNSRSWPLEECRCLTRSGEPNNRLLAGTMLGVGRLSGVTDGCTTRRHSSIHATERRKHTVNRDP</sequence>
<protein>
    <submittedName>
        <fullName evidence="3">Secreted protein</fullName>
    </submittedName>
</protein>
<evidence type="ECO:0000256" key="1">
    <source>
        <dbReference type="SAM" id="MobiDB-lite"/>
    </source>
</evidence>